<proteinExistence type="predicted"/>
<reference evidence="2" key="1">
    <citation type="submission" date="2019-11" db="EMBL/GenBank/DDBJ databases">
        <title>Lipid analysis of CO2-rich subsurface aquifers suggests an autotrophy-based deep biosphere with lysolipids enriched in CPR bacteria.</title>
        <authorList>
            <person name="Probst A.J."/>
            <person name="Elling F.J."/>
            <person name="Castelle C.J."/>
            <person name="Zhu Q."/>
            <person name="Elvert M."/>
            <person name="Birarda G."/>
            <person name="Holman H.-Y."/>
            <person name="Lane K.R."/>
            <person name="Ladd B."/>
            <person name="Ryan M.C."/>
            <person name="Woyke T."/>
            <person name="Hinrichs K.-U."/>
            <person name="Banfield J.F."/>
        </authorList>
    </citation>
    <scope>NUCLEOTIDE SEQUENCE</scope>
    <source>
        <strain evidence="2">CG_2015-01_33_1645</strain>
        <strain evidence="3">CG_2015-04_33_537</strain>
    </source>
</reference>
<dbReference type="EMBL" id="JAACVF010000150">
    <property type="protein sequence ID" value="NCN65509.1"/>
    <property type="molecule type" value="Genomic_DNA"/>
</dbReference>
<dbReference type="Proteomes" id="UP000768163">
    <property type="component" value="Unassembled WGS sequence"/>
</dbReference>
<dbReference type="EMBL" id="JAACQH010000151">
    <property type="protein sequence ID" value="NCS92014.1"/>
    <property type="molecule type" value="Genomic_DNA"/>
</dbReference>
<evidence type="ECO:0000256" key="1">
    <source>
        <dbReference type="SAM" id="Phobius"/>
    </source>
</evidence>
<protein>
    <submittedName>
        <fullName evidence="2">Uncharacterized protein</fullName>
    </submittedName>
</protein>
<evidence type="ECO:0000313" key="3">
    <source>
        <dbReference type="EMBL" id="NCS92014.1"/>
    </source>
</evidence>
<sequence>MTIICTESLKLLMDNRCWNKDRPRKYTKEQKEEIIKIRSKLKKEESFFIGGKVVMANYNNSHNDKVSKDFGCYLTKIGIIIYLFFYYYFYKL</sequence>
<organism evidence="2 4">
    <name type="scientific">Candidatus Altarchaeum hamiconexum</name>
    <dbReference type="NCBI Taxonomy" id="1803513"/>
    <lineage>
        <taxon>Archaea</taxon>
        <taxon>Candidatus Altarchaeota</taxon>
        <taxon>Candidatus Altiarchaeia</taxon>
        <taxon>Candidatus Altarchaeales</taxon>
        <taxon>Candidatus Altarchaeaceae</taxon>
        <taxon>Candidatus Altarchaeum</taxon>
    </lineage>
</organism>
<dbReference type="Proteomes" id="UP000738826">
    <property type="component" value="Unassembled WGS sequence"/>
</dbReference>
<gene>
    <name evidence="3" type="ORF">GW779_06430</name>
    <name evidence="2" type="ORF">GW910_05560</name>
</gene>
<feature type="transmembrane region" description="Helical" evidence="1">
    <location>
        <begin position="70"/>
        <end position="89"/>
    </location>
</feature>
<dbReference type="AlphaFoldDB" id="A0A8J7YSU8"/>
<accession>A0A8J7YSU8</accession>
<evidence type="ECO:0000313" key="4">
    <source>
        <dbReference type="Proteomes" id="UP000768163"/>
    </source>
</evidence>
<comment type="caution">
    <text evidence="2">The sequence shown here is derived from an EMBL/GenBank/DDBJ whole genome shotgun (WGS) entry which is preliminary data.</text>
</comment>
<keyword evidence="1" id="KW-0812">Transmembrane</keyword>
<evidence type="ECO:0000313" key="2">
    <source>
        <dbReference type="EMBL" id="NCN65509.1"/>
    </source>
</evidence>
<keyword evidence="1" id="KW-0472">Membrane</keyword>
<keyword evidence="1" id="KW-1133">Transmembrane helix</keyword>
<name>A0A8J7YSU8_9ARCH</name>